<reference evidence="1" key="1">
    <citation type="journal article" date="2021" name="bioRxiv">
        <title>Whole Genome Assembly and Annotation of Northern Wild Rice, Zizania palustris L., Supports a Whole Genome Duplication in the Zizania Genus.</title>
        <authorList>
            <person name="Haas M."/>
            <person name="Kono T."/>
            <person name="Macchietto M."/>
            <person name="Millas R."/>
            <person name="McGilp L."/>
            <person name="Shao M."/>
            <person name="Duquette J."/>
            <person name="Hirsch C.N."/>
            <person name="Kimball J."/>
        </authorList>
    </citation>
    <scope>NUCLEOTIDE SEQUENCE</scope>
    <source>
        <tissue evidence="1">Fresh leaf tissue</tissue>
    </source>
</reference>
<comment type="caution">
    <text evidence="1">The sequence shown here is derived from an EMBL/GenBank/DDBJ whole genome shotgun (WGS) entry which is preliminary data.</text>
</comment>
<reference evidence="1" key="2">
    <citation type="submission" date="2021-02" db="EMBL/GenBank/DDBJ databases">
        <authorList>
            <person name="Kimball J.A."/>
            <person name="Haas M.W."/>
            <person name="Macchietto M."/>
            <person name="Kono T."/>
            <person name="Duquette J."/>
            <person name="Shao M."/>
        </authorList>
    </citation>
    <scope>NUCLEOTIDE SEQUENCE</scope>
    <source>
        <tissue evidence="1">Fresh leaf tissue</tissue>
    </source>
</reference>
<protein>
    <submittedName>
        <fullName evidence="1">Uncharacterized protein</fullName>
    </submittedName>
</protein>
<accession>A0A8J5RXE7</accession>
<keyword evidence="2" id="KW-1185">Reference proteome</keyword>
<organism evidence="1 2">
    <name type="scientific">Zizania palustris</name>
    <name type="common">Northern wild rice</name>
    <dbReference type="NCBI Taxonomy" id="103762"/>
    <lineage>
        <taxon>Eukaryota</taxon>
        <taxon>Viridiplantae</taxon>
        <taxon>Streptophyta</taxon>
        <taxon>Embryophyta</taxon>
        <taxon>Tracheophyta</taxon>
        <taxon>Spermatophyta</taxon>
        <taxon>Magnoliopsida</taxon>
        <taxon>Liliopsida</taxon>
        <taxon>Poales</taxon>
        <taxon>Poaceae</taxon>
        <taxon>BOP clade</taxon>
        <taxon>Oryzoideae</taxon>
        <taxon>Oryzeae</taxon>
        <taxon>Zizaniinae</taxon>
        <taxon>Zizania</taxon>
    </lineage>
</organism>
<dbReference type="AlphaFoldDB" id="A0A8J5RXE7"/>
<sequence>MAPPQGQDAGGRCKGLVIAELHGRTTGTNRLDFPGQLSSTGLVSHGVVLRVTGPTLLVTKPRQLECTLRYGGEQCQGLFFLLPRWRPPLVELLGGGQQCQGLFFLLPRWCPPLVELLGGRPEEPNPSRQSQ</sequence>
<proteinExistence type="predicted"/>
<name>A0A8J5RXE7_ZIZPA</name>
<dbReference type="Proteomes" id="UP000729402">
    <property type="component" value="Unassembled WGS sequence"/>
</dbReference>
<gene>
    <name evidence="1" type="ORF">GUJ93_ZPchr0008g11760</name>
</gene>
<dbReference type="EMBL" id="JAAALK010000290">
    <property type="protein sequence ID" value="KAG8047694.1"/>
    <property type="molecule type" value="Genomic_DNA"/>
</dbReference>
<evidence type="ECO:0000313" key="1">
    <source>
        <dbReference type="EMBL" id="KAG8047694.1"/>
    </source>
</evidence>
<evidence type="ECO:0000313" key="2">
    <source>
        <dbReference type="Proteomes" id="UP000729402"/>
    </source>
</evidence>